<organism evidence="3 4">
    <name type="scientific">Dongia rigui</name>
    <dbReference type="NCBI Taxonomy" id="940149"/>
    <lineage>
        <taxon>Bacteria</taxon>
        <taxon>Pseudomonadati</taxon>
        <taxon>Pseudomonadota</taxon>
        <taxon>Alphaproteobacteria</taxon>
        <taxon>Rhodospirillales</taxon>
        <taxon>Dongiaceae</taxon>
        <taxon>Dongia</taxon>
    </lineage>
</organism>
<comment type="caution">
    <text evidence="3">The sequence shown here is derived from an EMBL/GenBank/DDBJ whole genome shotgun (WGS) entry which is preliminary data.</text>
</comment>
<keyword evidence="1" id="KW-0472">Membrane</keyword>
<name>A0ABU5DZP5_9PROT</name>
<reference evidence="3 4" key="1">
    <citation type="journal article" date="2013" name="Antonie Van Leeuwenhoek">
        <title>Dongia rigui sp. nov., isolated from freshwater of a large wetland in Korea.</title>
        <authorList>
            <person name="Baik K.S."/>
            <person name="Hwang Y.M."/>
            <person name="Choi J.S."/>
            <person name="Kwon J."/>
            <person name="Seong C.N."/>
        </authorList>
    </citation>
    <scope>NUCLEOTIDE SEQUENCE [LARGE SCALE GENOMIC DNA]</scope>
    <source>
        <strain evidence="3 4">04SU4-P</strain>
    </source>
</reference>
<feature type="domain" description="Potassium channel" evidence="2">
    <location>
        <begin position="69"/>
        <end position="132"/>
    </location>
</feature>
<keyword evidence="4" id="KW-1185">Reference proteome</keyword>
<dbReference type="RefSeq" id="WP_320501281.1">
    <property type="nucleotide sequence ID" value="NZ_JAXCLX010000002.1"/>
</dbReference>
<sequence>MFLVTILFGSGLVLLAIGIHYEVLRLVASYLMPRMEIVSRRAHVMVGVISCMAAHTIEIWGFAAAYWLVHYTDLELGFADEHRRTFVDYLNFSAESYTSLGFGDAEMLTPGMRLLAGIEALAGLVLIAWSASFTYFLMTQYWGGRTRG</sequence>
<dbReference type="InterPro" id="IPR013099">
    <property type="entry name" value="K_chnl_dom"/>
</dbReference>
<evidence type="ECO:0000313" key="4">
    <source>
        <dbReference type="Proteomes" id="UP001271769"/>
    </source>
</evidence>
<feature type="transmembrane region" description="Helical" evidence="1">
    <location>
        <begin position="44"/>
        <end position="69"/>
    </location>
</feature>
<accession>A0ABU5DZP5</accession>
<dbReference type="SUPFAM" id="SSF81324">
    <property type="entry name" value="Voltage-gated potassium channels"/>
    <property type="match status" value="1"/>
</dbReference>
<feature type="transmembrane region" description="Helical" evidence="1">
    <location>
        <begin position="6"/>
        <end position="24"/>
    </location>
</feature>
<evidence type="ECO:0000259" key="2">
    <source>
        <dbReference type="Pfam" id="PF07885"/>
    </source>
</evidence>
<evidence type="ECO:0000313" key="3">
    <source>
        <dbReference type="EMBL" id="MDY0872807.1"/>
    </source>
</evidence>
<keyword evidence="1" id="KW-0812">Transmembrane</keyword>
<keyword evidence="1" id="KW-1133">Transmembrane helix</keyword>
<feature type="transmembrane region" description="Helical" evidence="1">
    <location>
        <begin position="114"/>
        <end position="138"/>
    </location>
</feature>
<dbReference type="Proteomes" id="UP001271769">
    <property type="component" value="Unassembled WGS sequence"/>
</dbReference>
<dbReference type="EMBL" id="JAXCLX010000002">
    <property type="protein sequence ID" value="MDY0872807.1"/>
    <property type="molecule type" value="Genomic_DNA"/>
</dbReference>
<proteinExistence type="predicted"/>
<evidence type="ECO:0000256" key="1">
    <source>
        <dbReference type="SAM" id="Phobius"/>
    </source>
</evidence>
<dbReference type="Gene3D" id="1.10.287.70">
    <property type="match status" value="1"/>
</dbReference>
<protein>
    <submittedName>
        <fullName evidence="3">Ion channel</fullName>
    </submittedName>
</protein>
<gene>
    <name evidence="3" type="ORF">SMD31_12770</name>
</gene>
<dbReference type="Pfam" id="PF07885">
    <property type="entry name" value="Ion_trans_2"/>
    <property type="match status" value="1"/>
</dbReference>